<evidence type="ECO:0000259" key="10">
    <source>
        <dbReference type="Pfam" id="PF22700"/>
    </source>
</evidence>
<dbReference type="InterPro" id="IPR036554">
    <property type="entry name" value="GHMP_kinase_C_sf"/>
</dbReference>
<dbReference type="PANTHER" id="PTHR10977:SF3">
    <property type="entry name" value="DIPHOSPHOMEVALONATE DECARBOXYLASE"/>
    <property type="match status" value="1"/>
</dbReference>
<dbReference type="Gene3D" id="3.30.230.10">
    <property type="match status" value="1"/>
</dbReference>
<keyword evidence="4" id="KW-0547">Nucleotide-binding</keyword>
<keyword evidence="7 11" id="KW-0456">Lyase</keyword>
<dbReference type="GO" id="GO:0005829">
    <property type="term" value="C:cytosol"/>
    <property type="evidence" value="ECO:0007669"/>
    <property type="project" value="InterPro"/>
</dbReference>
<keyword evidence="5" id="KW-0067">ATP-binding</keyword>
<protein>
    <recommendedName>
        <fullName evidence="2">diphosphomevalonate decarboxylase</fullName>
        <ecNumber evidence="2">4.1.1.33</ecNumber>
    </recommendedName>
</protein>
<dbReference type="InterPro" id="IPR005935">
    <property type="entry name" value="Mev_decarb"/>
</dbReference>
<accession>A0A6B1G6Z9</accession>
<comment type="caution">
    <text evidence="11">The sequence shown here is derived from an EMBL/GenBank/DDBJ whole genome shotgun (WGS) entry which is preliminary data.</text>
</comment>
<keyword evidence="3" id="KW-0444">Lipid biosynthesis</keyword>
<dbReference type="PANTHER" id="PTHR10977">
    <property type="entry name" value="DIPHOSPHOMEVALONATE DECARBOXYLASE"/>
    <property type="match status" value="1"/>
</dbReference>
<dbReference type="PIRSF" id="PIRSF015950">
    <property type="entry name" value="Mev_P_decrbx"/>
    <property type="match status" value="1"/>
</dbReference>
<sequence length="362" mass="38083">MRTAGRTRSVIGGRATGPPSERKATCRAGSNIAFIKYWGVAGGFEDLNIPLNNSISMTLADAHTTTTVAWDDSGCLPEDTVAIDGEQLVGPSAERIVAHLDRLRALAGVSDKARVVSNNNFPMASGIASSASGFAALTEAGAAALGLRLDAARLSAVARQGSGSASRSLFGGFVEWERGWEGGESEGSTLLDSRSVAHQLHSEDHWALRDVIAIVSTGAKRVSSSSGHRLAATSPLNAARTRCVGTWLETVRQAIAERDIGKLGPVLELDALAMHGVMMTSAPSLLYWQPGTLEVLQAVRTWREDEGVPVYFTIDAGPNVHLICEALTAAEVERRVGALPAVERVLTSGPGTGPELLDGHPF</sequence>
<name>A0A6B1G6Z9_9CHLR</name>
<dbReference type="EC" id="4.1.1.33" evidence="2"/>
<dbReference type="NCBIfam" id="TIGR01240">
    <property type="entry name" value="mevDPdecarb"/>
    <property type="match status" value="1"/>
</dbReference>
<gene>
    <name evidence="11" type="primary">mvaD</name>
    <name evidence="11" type="ORF">F4148_19705</name>
</gene>
<evidence type="ECO:0000256" key="5">
    <source>
        <dbReference type="ARBA" id="ARBA00022840"/>
    </source>
</evidence>
<dbReference type="AlphaFoldDB" id="A0A6B1G6Z9"/>
<evidence type="ECO:0000256" key="8">
    <source>
        <dbReference type="SAM" id="MobiDB-lite"/>
    </source>
</evidence>
<dbReference type="SUPFAM" id="SSF55060">
    <property type="entry name" value="GHMP Kinase, C-terminal domain"/>
    <property type="match status" value="1"/>
</dbReference>
<dbReference type="InterPro" id="IPR014721">
    <property type="entry name" value="Ribsml_uS5_D2-typ_fold_subgr"/>
</dbReference>
<reference evidence="11" key="1">
    <citation type="submission" date="2019-09" db="EMBL/GenBank/DDBJ databases">
        <title>Characterisation of the sponge microbiome using genome-centric metagenomics.</title>
        <authorList>
            <person name="Engelberts J.P."/>
            <person name="Robbins S.J."/>
            <person name="De Goeij J.M."/>
            <person name="Aranda M."/>
            <person name="Bell S.C."/>
            <person name="Webster N.S."/>
        </authorList>
    </citation>
    <scope>NUCLEOTIDE SEQUENCE</scope>
    <source>
        <strain evidence="11">SB0675_bin_29</strain>
    </source>
</reference>
<evidence type="ECO:0000256" key="2">
    <source>
        <dbReference type="ARBA" id="ARBA00012296"/>
    </source>
</evidence>
<dbReference type="SUPFAM" id="SSF54211">
    <property type="entry name" value="Ribosomal protein S5 domain 2-like"/>
    <property type="match status" value="1"/>
</dbReference>
<dbReference type="GO" id="GO:0005524">
    <property type="term" value="F:ATP binding"/>
    <property type="evidence" value="ECO:0007669"/>
    <property type="project" value="UniProtKB-KW"/>
</dbReference>
<dbReference type="Gene3D" id="3.30.70.890">
    <property type="entry name" value="GHMP kinase, C-terminal domain"/>
    <property type="match status" value="1"/>
</dbReference>
<dbReference type="Pfam" id="PF18376">
    <property type="entry name" value="MDD_C"/>
    <property type="match status" value="1"/>
</dbReference>
<feature type="region of interest" description="Disordered" evidence="8">
    <location>
        <begin position="1"/>
        <end position="23"/>
    </location>
</feature>
<dbReference type="InterPro" id="IPR053859">
    <property type="entry name" value="MVD-like_N"/>
</dbReference>
<feature type="domain" description="Mvd1 C-terminal" evidence="9">
    <location>
        <begin position="211"/>
        <end position="332"/>
    </location>
</feature>
<evidence type="ECO:0000259" key="9">
    <source>
        <dbReference type="Pfam" id="PF18376"/>
    </source>
</evidence>
<proteinExistence type="inferred from homology"/>
<dbReference type="InterPro" id="IPR041431">
    <property type="entry name" value="Mvd1_C"/>
</dbReference>
<dbReference type="InterPro" id="IPR020568">
    <property type="entry name" value="Ribosomal_Su5_D2-typ_SF"/>
</dbReference>
<dbReference type="InterPro" id="IPR029765">
    <property type="entry name" value="Mev_diP_decarb"/>
</dbReference>
<organism evidence="11">
    <name type="scientific">Caldilineaceae bacterium SB0675_bin_29</name>
    <dbReference type="NCBI Taxonomy" id="2605266"/>
    <lineage>
        <taxon>Bacteria</taxon>
        <taxon>Bacillati</taxon>
        <taxon>Chloroflexota</taxon>
        <taxon>Caldilineae</taxon>
        <taxon>Caldilineales</taxon>
        <taxon>Caldilineaceae</taxon>
    </lineage>
</organism>
<feature type="domain" description="Diphosphomevalonate decarboxylase-like N-terminal" evidence="10">
    <location>
        <begin position="28"/>
        <end position="185"/>
    </location>
</feature>
<evidence type="ECO:0000256" key="6">
    <source>
        <dbReference type="ARBA" id="ARBA00023098"/>
    </source>
</evidence>
<dbReference type="GO" id="GO:0004163">
    <property type="term" value="F:diphosphomevalonate decarboxylase activity"/>
    <property type="evidence" value="ECO:0007669"/>
    <property type="project" value="UniProtKB-EC"/>
</dbReference>
<comment type="similarity">
    <text evidence="1">Belongs to the diphosphomevalonate decarboxylase family.</text>
</comment>
<dbReference type="GO" id="GO:0019287">
    <property type="term" value="P:isopentenyl diphosphate biosynthetic process, mevalonate pathway"/>
    <property type="evidence" value="ECO:0007669"/>
    <property type="project" value="InterPro"/>
</dbReference>
<evidence type="ECO:0000256" key="4">
    <source>
        <dbReference type="ARBA" id="ARBA00022741"/>
    </source>
</evidence>
<keyword evidence="6" id="KW-0443">Lipid metabolism</keyword>
<evidence type="ECO:0000256" key="7">
    <source>
        <dbReference type="ARBA" id="ARBA00023239"/>
    </source>
</evidence>
<evidence type="ECO:0000256" key="3">
    <source>
        <dbReference type="ARBA" id="ARBA00022516"/>
    </source>
</evidence>
<evidence type="ECO:0000256" key="1">
    <source>
        <dbReference type="ARBA" id="ARBA00008831"/>
    </source>
</evidence>
<dbReference type="Pfam" id="PF22700">
    <property type="entry name" value="MVD-like_N"/>
    <property type="match status" value="1"/>
</dbReference>
<evidence type="ECO:0000313" key="11">
    <source>
        <dbReference type="EMBL" id="MYH63871.1"/>
    </source>
</evidence>
<dbReference type="EMBL" id="VYDA01000695">
    <property type="protein sequence ID" value="MYH63871.1"/>
    <property type="molecule type" value="Genomic_DNA"/>
</dbReference>